<dbReference type="GeneID" id="14869369"/>
<dbReference type="Proteomes" id="UP000007797">
    <property type="component" value="Unassembled WGS sequence"/>
</dbReference>
<feature type="region of interest" description="Disordered" evidence="1">
    <location>
        <begin position="100"/>
        <end position="166"/>
    </location>
</feature>
<organism evidence="3 4">
    <name type="scientific">Cavenderia fasciculata</name>
    <name type="common">Slime mold</name>
    <name type="synonym">Dictyostelium fasciculatum</name>
    <dbReference type="NCBI Taxonomy" id="261658"/>
    <lineage>
        <taxon>Eukaryota</taxon>
        <taxon>Amoebozoa</taxon>
        <taxon>Evosea</taxon>
        <taxon>Eumycetozoa</taxon>
        <taxon>Dictyostelia</taxon>
        <taxon>Acytosteliales</taxon>
        <taxon>Cavenderiaceae</taxon>
        <taxon>Cavenderia</taxon>
    </lineage>
</organism>
<dbReference type="AlphaFoldDB" id="F4Q489"/>
<gene>
    <name evidence="3" type="ORF">DFA_08791</name>
</gene>
<evidence type="ECO:0000256" key="1">
    <source>
        <dbReference type="SAM" id="MobiDB-lite"/>
    </source>
</evidence>
<keyword evidence="4" id="KW-1185">Reference proteome</keyword>
<proteinExistence type="predicted"/>
<evidence type="ECO:0000256" key="2">
    <source>
        <dbReference type="SAM" id="Phobius"/>
    </source>
</evidence>
<dbReference type="EMBL" id="GL883021">
    <property type="protein sequence ID" value="EGG17791.1"/>
    <property type="molecule type" value="Genomic_DNA"/>
</dbReference>
<evidence type="ECO:0008006" key="5">
    <source>
        <dbReference type="Google" id="ProtNLM"/>
    </source>
</evidence>
<feature type="transmembrane region" description="Helical" evidence="2">
    <location>
        <begin position="46"/>
        <end position="64"/>
    </location>
</feature>
<name>F4Q489_CACFS</name>
<feature type="compositionally biased region" description="Basic and acidic residues" evidence="1">
    <location>
        <begin position="106"/>
        <end position="120"/>
    </location>
</feature>
<protein>
    <recommendedName>
        <fullName evidence="5">Selenoprotein S</fullName>
    </recommendedName>
</protein>
<keyword evidence="2" id="KW-0472">Membrane</keyword>
<feature type="compositionally biased region" description="Polar residues" evidence="1">
    <location>
        <begin position="156"/>
        <end position="166"/>
    </location>
</feature>
<accession>F4Q489</accession>
<evidence type="ECO:0000313" key="3">
    <source>
        <dbReference type="EMBL" id="EGG17791.1"/>
    </source>
</evidence>
<sequence>MSRGGRMNRFMQDDLDQQQGREVSLYDTIQQDIRVFFYNIQQNHELVWVILAVTLLLVYYRNTIKRAFQNLFTKKEQEYAKEKLEEFDENVRLARLKLQEQQNEVSQEKKEQQIKKEQDKILNPPKKTPRDNERFSAALNQGSQGGGGSYRPSLSMRKQGSSCCNK</sequence>
<dbReference type="KEGG" id="dfa:DFA_08791"/>
<dbReference type="OrthoDB" id="10641819at2759"/>
<evidence type="ECO:0000313" key="4">
    <source>
        <dbReference type="Proteomes" id="UP000007797"/>
    </source>
</evidence>
<keyword evidence="2" id="KW-1133">Transmembrane helix</keyword>
<dbReference type="RefSeq" id="XP_004356275.1">
    <property type="nucleotide sequence ID" value="XM_004356222.1"/>
</dbReference>
<keyword evidence="2" id="KW-0812">Transmembrane</keyword>
<reference evidence="4" key="1">
    <citation type="journal article" date="2011" name="Genome Res.">
        <title>Phylogeny-wide analysis of social amoeba genomes highlights ancient origins for complex intercellular communication.</title>
        <authorList>
            <person name="Heidel A.J."/>
            <person name="Lawal H.M."/>
            <person name="Felder M."/>
            <person name="Schilde C."/>
            <person name="Helps N.R."/>
            <person name="Tunggal B."/>
            <person name="Rivero F."/>
            <person name="John U."/>
            <person name="Schleicher M."/>
            <person name="Eichinger L."/>
            <person name="Platzer M."/>
            <person name="Noegel A.A."/>
            <person name="Schaap P."/>
            <person name="Gloeckner G."/>
        </authorList>
    </citation>
    <scope>NUCLEOTIDE SEQUENCE [LARGE SCALE GENOMIC DNA]</scope>
    <source>
        <strain evidence="4">SH3</strain>
    </source>
</reference>